<gene>
    <name evidence="7" type="ORF">MPDQ_007508</name>
</gene>
<dbReference type="PANTHER" id="PTHR19372">
    <property type="entry name" value="SULFITE REDUCTASE"/>
    <property type="match status" value="1"/>
</dbReference>
<dbReference type="InterPro" id="IPR014756">
    <property type="entry name" value="Ig_E-set"/>
</dbReference>
<evidence type="ECO:0000259" key="6">
    <source>
        <dbReference type="Pfam" id="PF03404"/>
    </source>
</evidence>
<evidence type="ECO:0000259" key="5">
    <source>
        <dbReference type="Pfam" id="PF00174"/>
    </source>
</evidence>
<dbReference type="PANTHER" id="PTHR19372:SF7">
    <property type="entry name" value="SULFITE OXIDASE, MITOCHONDRIAL"/>
    <property type="match status" value="1"/>
</dbReference>
<dbReference type="Gene3D" id="3.90.420.10">
    <property type="entry name" value="Oxidoreductase, molybdopterin-binding domain"/>
    <property type="match status" value="1"/>
</dbReference>
<evidence type="ECO:0000313" key="7">
    <source>
        <dbReference type="EMBL" id="TQB76587.1"/>
    </source>
</evidence>
<comment type="caution">
    <text evidence="7">The sequence shown here is derived from an EMBL/GenBank/DDBJ whole genome shotgun (WGS) entry which is preliminary data.</text>
</comment>
<dbReference type="STRING" id="5098.A0A507R564"/>
<dbReference type="EMBL" id="VIFY01000008">
    <property type="protein sequence ID" value="TQB76587.1"/>
    <property type="molecule type" value="Genomic_DNA"/>
</dbReference>
<evidence type="ECO:0000256" key="1">
    <source>
        <dbReference type="ARBA" id="ARBA00001924"/>
    </source>
</evidence>
<organism evidence="7 8">
    <name type="scientific">Monascus purpureus</name>
    <name type="common">Red mold</name>
    <name type="synonym">Monascus anka</name>
    <dbReference type="NCBI Taxonomy" id="5098"/>
    <lineage>
        <taxon>Eukaryota</taxon>
        <taxon>Fungi</taxon>
        <taxon>Dikarya</taxon>
        <taxon>Ascomycota</taxon>
        <taxon>Pezizomycotina</taxon>
        <taxon>Eurotiomycetes</taxon>
        <taxon>Eurotiomycetidae</taxon>
        <taxon>Eurotiales</taxon>
        <taxon>Aspergillaceae</taxon>
        <taxon>Monascus</taxon>
    </lineage>
</organism>
<dbReference type="SUPFAM" id="SSF81296">
    <property type="entry name" value="E set domains"/>
    <property type="match status" value="1"/>
</dbReference>
<keyword evidence="4" id="KW-0560">Oxidoreductase</keyword>
<evidence type="ECO:0000256" key="3">
    <source>
        <dbReference type="ARBA" id="ARBA00022723"/>
    </source>
</evidence>
<dbReference type="PRINTS" id="PR00407">
    <property type="entry name" value="EUMOPTERIN"/>
</dbReference>
<dbReference type="GO" id="GO:0030151">
    <property type="term" value="F:molybdenum ion binding"/>
    <property type="evidence" value="ECO:0007669"/>
    <property type="project" value="InterPro"/>
</dbReference>
<dbReference type="AlphaFoldDB" id="A0A507R564"/>
<dbReference type="InterPro" id="IPR036374">
    <property type="entry name" value="OxRdtase_Mopterin-bd_sf"/>
</dbReference>
<dbReference type="InterPro" id="IPR000572">
    <property type="entry name" value="OxRdtase_Mopterin-bd_dom"/>
</dbReference>
<dbReference type="Proteomes" id="UP000319663">
    <property type="component" value="Unassembled WGS sequence"/>
</dbReference>
<name>A0A507R564_MONPU</name>
<dbReference type="InterPro" id="IPR005066">
    <property type="entry name" value="MoCF_OxRdtse_dimer"/>
</dbReference>
<evidence type="ECO:0008006" key="9">
    <source>
        <dbReference type="Google" id="ProtNLM"/>
    </source>
</evidence>
<accession>A0A507R564</accession>
<dbReference type="SUPFAM" id="SSF56524">
    <property type="entry name" value="Oxidoreductase molybdopterin-binding domain"/>
    <property type="match status" value="1"/>
</dbReference>
<comment type="cofactor">
    <cofactor evidence="1">
        <name>Mo-molybdopterin</name>
        <dbReference type="ChEBI" id="CHEBI:71302"/>
    </cofactor>
</comment>
<proteinExistence type="predicted"/>
<dbReference type="GO" id="GO:0006790">
    <property type="term" value="P:sulfur compound metabolic process"/>
    <property type="evidence" value="ECO:0007669"/>
    <property type="project" value="TreeGrafter"/>
</dbReference>
<dbReference type="GO" id="GO:0020037">
    <property type="term" value="F:heme binding"/>
    <property type="evidence" value="ECO:0007669"/>
    <property type="project" value="TreeGrafter"/>
</dbReference>
<dbReference type="GO" id="GO:0043546">
    <property type="term" value="F:molybdopterin cofactor binding"/>
    <property type="evidence" value="ECO:0007669"/>
    <property type="project" value="TreeGrafter"/>
</dbReference>
<keyword evidence="2" id="KW-0500">Molybdenum</keyword>
<dbReference type="GO" id="GO:0005739">
    <property type="term" value="C:mitochondrion"/>
    <property type="evidence" value="ECO:0007669"/>
    <property type="project" value="TreeGrafter"/>
</dbReference>
<feature type="domain" description="Oxidoreductase molybdopterin-binding" evidence="5">
    <location>
        <begin position="48"/>
        <end position="234"/>
    </location>
</feature>
<dbReference type="FunFam" id="3.90.420.10:FF:000002">
    <property type="entry name" value="sulfite oxidase, mitochondrial"/>
    <property type="match status" value="1"/>
</dbReference>
<keyword evidence="3" id="KW-0479">Metal-binding</keyword>
<protein>
    <recommendedName>
        <fullName evidence="9">Sulfite oxidase</fullName>
    </recommendedName>
</protein>
<dbReference type="InterPro" id="IPR008335">
    <property type="entry name" value="Mopterin_OxRdtase_euk"/>
</dbReference>
<evidence type="ECO:0000256" key="2">
    <source>
        <dbReference type="ARBA" id="ARBA00022505"/>
    </source>
</evidence>
<dbReference type="OrthoDB" id="432685at2759"/>
<keyword evidence="8" id="KW-1185">Reference proteome</keyword>
<dbReference type="Pfam" id="PF03404">
    <property type="entry name" value="Mo-co_dimer"/>
    <property type="match status" value="1"/>
</dbReference>
<dbReference type="Pfam" id="PF00174">
    <property type="entry name" value="Oxidored_molyb"/>
    <property type="match status" value="1"/>
</dbReference>
<evidence type="ECO:0000313" key="8">
    <source>
        <dbReference type="Proteomes" id="UP000319663"/>
    </source>
</evidence>
<evidence type="ECO:0000256" key="4">
    <source>
        <dbReference type="ARBA" id="ARBA00023002"/>
    </source>
</evidence>
<dbReference type="Gene3D" id="2.60.40.650">
    <property type="match status" value="1"/>
</dbReference>
<reference evidence="7 8" key="1">
    <citation type="submission" date="2019-06" db="EMBL/GenBank/DDBJ databases">
        <title>Wine fermentation using esterase from Monascus purpureus.</title>
        <authorList>
            <person name="Geng C."/>
            <person name="Zhang Y."/>
        </authorList>
    </citation>
    <scope>NUCLEOTIDE SEQUENCE [LARGE SCALE GENOMIC DNA]</scope>
    <source>
        <strain evidence="7">HQ1</strain>
    </source>
</reference>
<feature type="domain" description="Moybdenum cofactor oxidoreductase dimerisation" evidence="6">
    <location>
        <begin position="284"/>
        <end position="359"/>
    </location>
</feature>
<sequence length="372" mass="42319">MELLSYCSIDEVRGIDYSVDDPLNREPSTKELVSSFITPSNIAYDRNHGAIPHIASSKHFVRVNGQVPHSYNLTVHQLATEFPQHEVTCALECAGNRRHAMRTLLKEVDGIDWGDAAVMNCTWKGPRLRDVLLRTGMAEDEDKIQWTRGRWMHVCFSSYQVRCQEDKWFGGSVELGRCLAEEGDVILALEMNGTPLTARHGHPVRAVIPGISGSKWVKWLDRITVQDHESPNFYQRHDYRVLPPEVTDKDTAEKFWPISPPLYDIPDWSKSKDMRCRMVQMAPVTRVEVSGDGGKTWVDATLEEPGASMKWCWVLWKASIHLPMGKGREIVSRAMDRGYNRQKEHSEWNLRGVGYNGYGRASDLTVVSSTHL</sequence>
<dbReference type="GO" id="GO:0008482">
    <property type="term" value="F:sulfite oxidase activity"/>
    <property type="evidence" value="ECO:0007669"/>
    <property type="project" value="TreeGrafter"/>
</dbReference>